<sequence length="99" mass="10202">MGESKAQDTEAADRLGSSEARQFLSRLSGAFGVDGVLMVQKHAPGPEGADLAPSSALHWPRCECGSAKCPGFKAPPIRPTGGLSGRVAEANARSRRGGL</sequence>
<reference evidence="2 3" key="1">
    <citation type="submission" date="2020-02" db="EMBL/GenBank/DDBJ databases">
        <title>Whole Genome Shotgun Sequence of Streptomyces sp. strain CWH03.</title>
        <authorList>
            <person name="Dohra H."/>
            <person name="Kodani S."/>
            <person name="Yamamura H."/>
        </authorList>
    </citation>
    <scope>NUCLEOTIDE SEQUENCE [LARGE SCALE GENOMIC DNA]</scope>
    <source>
        <strain evidence="2 3">CWH03</strain>
    </source>
</reference>
<comment type="caution">
    <text evidence="2">The sequence shown here is derived from an EMBL/GenBank/DDBJ whole genome shotgun (WGS) entry which is preliminary data.</text>
</comment>
<dbReference type="AlphaFoldDB" id="A0A6A0ANC5"/>
<protein>
    <submittedName>
        <fullName evidence="2">Uncharacterized protein</fullName>
    </submittedName>
</protein>
<proteinExistence type="predicted"/>
<evidence type="ECO:0000256" key="1">
    <source>
        <dbReference type="SAM" id="MobiDB-lite"/>
    </source>
</evidence>
<feature type="region of interest" description="Disordered" evidence="1">
    <location>
        <begin position="76"/>
        <end position="99"/>
    </location>
</feature>
<gene>
    <name evidence="2" type="ORF">SCWH03_01590</name>
</gene>
<keyword evidence="3" id="KW-1185">Reference proteome</keyword>
<name>A0A6A0ANC5_9ACTN</name>
<organism evidence="2 3">
    <name type="scientific">Streptomyces pacificus</name>
    <dbReference type="NCBI Taxonomy" id="2705029"/>
    <lineage>
        <taxon>Bacteria</taxon>
        <taxon>Bacillati</taxon>
        <taxon>Actinomycetota</taxon>
        <taxon>Actinomycetes</taxon>
        <taxon>Kitasatosporales</taxon>
        <taxon>Streptomycetaceae</taxon>
        <taxon>Streptomyces</taxon>
    </lineage>
</organism>
<dbReference type="Proteomes" id="UP000484988">
    <property type="component" value="Unassembled WGS sequence"/>
</dbReference>
<dbReference type="EMBL" id="BLLG01000001">
    <property type="protein sequence ID" value="GFH33955.1"/>
    <property type="molecule type" value="Genomic_DNA"/>
</dbReference>
<evidence type="ECO:0000313" key="3">
    <source>
        <dbReference type="Proteomes" id="UP000484988"/>
    </source>
</evidence>
<evidence type="ECO:0000313" key="2">
    <source>
        <dbReference type="EMBL" id="GFH33955.1"/>
    </source>
</evidence>
<accession>A0A6A0ANC5</accession>